<accession>A0ABW2CY93</accession>
<protein>
    <submittedName>
        <fullName evidence="1">Uncharacterized protein</fullName>
    </submittedName>
</protein>
<dbReference type="InterPro" id="IPR037175">
    <property type="entry name" value="KFase_sf"/>
</dbReference>
<dbReference type="Gene3D" id="3.50.30.50">
    <property type="entry name" value="Putative cyclase"/>
    <property type="match status" value="1"/>
</dbReference>
<evidence type="ECO:0000313" key="2">
    <source>
        <dbReference type="Proteomes" id="UP001596380"/>
    </source>
</evidence>
<evidence type="ECO:0000313" key="1">
    <source>
        <dbReference type="EMBL" id="MFC6885260.1"/>
    </source>
</evidence>
<name>A0ABW2CY93_9ACTN</name>
<keyword evidence="2" id="KW-1185">Reference proteome</keyword>
<reference evidence="2" key="1">
    <citation type="journal article" date="2019" name="Int. J. Syst. Evol. Microbiol.">
        <title>The Global Catalogue of Microorganisms (GCM) 10K type strain sequencing project: providing services to taxonomists for standard genome sequencing and annotation.</title>
        <authorList>
            <consortium name="The Broad Institute Genomics Platform"/>
            <consortium name="The Broad Institute Genome Sequencing Center for Infectious Disease"/>
            <person name="Wu L."/>
            <person name="Ma J."/>
        </authorList>
    </citation>
    <scope>NUCLEOTIDE SEQUENCE [LARGE SCALE GENOMIC DNA]</scope>
    <source>
        <strain evidence="2">JCM 3369</strain>
    </source>
</reference>
<gene>
    <name evidence="1" type="ORF">ACFQKB_36265</name>
</gene>
<comment type="caution">
    <text evidence="1">The sequence shown here is derived from an EMBL/GenBank/DDBJ whole genome shotgun (WGS) entry which is preliminary data.</text>
</comment>
<dbReference type="Proteomes" id="UP001596380">
    <property type="component" value="Unassembled WGS sequence"/>
</dbReference>
<organism evidence="1 2">
    <name type="scientific">Actinomadura yumaensis</name>
    <dbReference type="NCBI Taxonomy" id="111807"/>
    <lineage>
        <taxon>Bacteria</taxon>
        <taxon>Bacillati</taxon>
        <taxon>Actinomycetota</taxon>
        <taxon>Actinomycetes</taxon>
        <taxon>Streptosporangiales</taxon>
        <taxon>Thermomonosporaceae</taxon>
        <taxon>Actinomadura</taxon>
    </lineage>
</organism>
<dbReference type="RefSeq" id="WP_206681592.1">
    <property type="nucleotide sequence ID" value="NZ_JBHSXE010000001.1"/>
</dbReference>
<proteinExistence type="predicted"/>
<sequence length="70" mass="7707">MDHTGTVLASLLAAVADGTVEIVDLTAPLSESTPILRLPEPFANTVPFSLREISRYDDRGPAWYWNGIDY</sequence>
<dbReference type="EMBL" id="JBHSXS010000036">
    <property type="protein sequence ID" value="MFC6885260.1"/>
    <property type="molecule type" value="Genomic_DNA"/>
</dbReference>